<feature type="active site" description="Proton donor" evidence="12">
    <location>
        <position position="380"/>
    </location>
</feature>
<dbReference type="GO" id="GO:0006508">
    <property type="term" value="P:proteolysis"/>
    <property type="evidence" value="ECO:0007669"/>
    <property type="project" value="UniProtKB-KW"/>
</dbReference>
<dbReference type="GO" id="GO:0005886">
    <property type="term" value="C:plasma membrane"/>
    <property type="evidence" value="ECO:0007669"/>
    <property type="project" value="UniProtKB-SubCell"/>
</dbReference>
<dbReference type="PANTHER" id="PTHR45726">
    <property type="entry name" value="LEUKOTRIENE A-4 HYDROLASE"/>
    <property type="match status" value="1"/>
</dbReference>
<accession>A0A1B0CY80</accession>
<dbReference type="FunFam" id="3.30.2010.30:FF:000001">
    <property type="entry name" value="Leukotriene A(4) hydrolase"/>
    <property type="match status" value="1"/>
</dbReference>
<evidence type="ECO:0000256" key="14">
    <source>
        <dbReference type="PIRSR" id="PIRSR634015-3"/>
    </source>
</evidence>
<dbReference type="Gene3D" id="2.60.40.1730">
    <property type="entry name" value="tricorn interacting facor f3 domain"/>
    <property type="match status" value="1"/>
</dbReference>
<feature type="binding site" evidence="14">
    <location>
        <position position="314"/>
    </location>
    <ligand>
        <name>Zn(2+)</name>
        <dbReference type="ChEBI" id="CHEBI:29105"/>
        <note>catalytic</note>
    </ligand>
</feature>
<keyword evidence="6" id="KW-0645">Protease</keyword>
<evidence type="ECO:0000259" key="15">
    <source>
        <dbReference type="SMART" id="SM01263"/>
    </source>
</evidence>
<dbReference type="SMART" id="SM01263">
    <property type="entry name" value="Leuk-A4-hydro_C"/>
    <property type="match status" value="1"/>
</dbReference>
<evidence type="ECO:0000256" key="8">
    <source>
        <dbReference type="ARBA" id="ARBA00022801"/>
    </source>
</evidence>
<keyword evidence="8" id="KW-0378">Hydrolase</keyword>
<dbReference type="GO" id="GO:0043171">
    <property type="term" value="P:peptide catabolic process"/>
    <property type="evidence" value="ECO:0007669"/>
    <property type="project" value="TreeGrafter"/>
</dbReference>
<dbReference type="VEuPathDB" id="VectorBase:LLOJ010079"/>
<dbReference type="CDD" id="cd09599">
    <property type="entry name" value="M1_LTA4H"/>
    <property type="match status" value="1"/>
</dbReference>
<keyword evidence="11" id="KW-0449">Lipoprotein</keyword>
<feature type="binding site" evidence="14">
    <location>
        <position position="295"/>
    </location>
    <ligand>
        <name>Zn(2+)</name>
        <dbReference type="ChEBI" id="CHEBI:29105"/>
        <note>catalytic</note>
    </ligand>
</feature>
<evidence type="ECO:0000256" key="12">
    <source>
        <dbReference type="PIRSR" id="PIRSR634015-1"/>
    </source>
</evidence>
<dbReference type="SUPFAM" id="SSF48371">
    <property type="entry name" value="ARM repeat"/>
    <property type="match status" value="1"/>
</dbReference>
<feature type="binding site" evidence="13">
    <location>
        <begin position="137"/>
        <end position="139"/>
    </location>
    <ligand>
        <name>a peptide</name>
        <dbReference type="ChEBI" id="CHEBI:60466"/>
    </ligand>
</feature>
<evidence type="ECO:0000256" key="13">
    <source>
        <dbReference type="PIRSR" id="PIRSR634015-2"/>
    </source>
</evidence>
<keyword evidence="5" id="KW-0472">Membrane</keyword>
<dbReference type="GO" id="GO:0005829">
    <property type="term" value="C:cytosol"/>
    <property type="evidence" value="ECO:0007669"/>
    <property type="project" value="TreeGrafter"/>
</dbReference>
<protein>
    <recommendedName>
        <fullName evidence="15">Peptidase M1 leukotriene A4 hydrolase/aminopeptidase C-terminal domain-containing protein</fullName>
    </recommendedName>
</protein>
<keyword evidence="9 14" id="KW-0862">Zinc</keyword>
<dbReference type="InterPro" id="IPR038502">
    <property type="entry name" value="M1_LTA-4_hydro/amino_C_sf"/>
</dbReference>
<organism evidence="16 17">
    <name type="scientific">Lutzomyia longipalpis</name>
    <name type="common">Sand fly</name>
    <dbReference type="NCBI Taxonomy" id="7200"/>
    <lineage>
        <taxon>Eukaryota</taxon>
        <taxon>Metazoa</taxon>
        <taxon>Ecdysozoa</taxon>
        <taxon>Arthropoda</taxon>
        <taxon>Hexapoda</taxon>
        <taxon>Insecta</taxon>
        <taxon>Pterygota</taxon>
        <taxon>Neoptera</taxon>
        <taxon>Endopterygota</taxon>
        <taxon>Diptera</taxon>
        <taxon>Nematocera</taxon>
        <taxon>Psychodoidea</taxon>
        <taxon>Psychodidae</taxon>
        <taxon>Lutzomyia</taxon>
        <taxon>Lutzomyia</taxon>
    </lineage>
</organism>
<dbReference type="GO" id="GO:0008237">
    <property type="term" value="F:metallopeptidase activity"/>
    <property type="evidence" value="ECO:0007669"/>
    <property type="project" value="UniProtKB-KW"/>
</dbReference>
<sequence>MRLSSVDPSSFSNADEVITTHVNLDWRVDFQRSVIAGSVEISMKIISSQIDQIFLDVSDLKIDSAKLVQKEGSFPVTFDVTDFTKDIGSKLTIYLPTLTTGEITLLIDYETSPKASGLLWLSKEQTSGKRHPFLFSQCQSIHARSLMPCQDTPAVKFTYRATVHHAEDVVALMSAIETDKKRGVTSFEQTVPIPSYLLAIVVGDLVSEDLSPITRVWAERDLVKEAAEEFSETSNFLEKAIEICGPYVWKRYDILVMPPSFPFGGMENPCLTFVTPTIIAGDKSLASVVAHEISHSWTGNLVTNRNFEHFWLNEGFTVFVENKINGEMYGKIYRDFHSVLGLSELKDCMNVQLRDQPDLQKLVVDLTNYSPDDAFSTVPYMKGSTFLRYLEDLFGGPDVFDPFLRFYLNKYKFKSIVSDDFKKTVYEYFHEGKYTEILGQIDWDKWFYSTGMPPIIPNYDTSLVDAAHKHVELWKKTDIHEIENSSLLSKPLTSLQVVEMLSKLLDEKVEFSHEKLSIFEKTYKLSQTRNSEIRFRYLRMCIMARKSDALDEIFAFANGNFRMKFVRPIYKELSQWPEVRERAIENFQRYKDQMMRMCAVQVANDMGIPF</sequence>
<dbReference type="InterPro" id="IPR016024">
    <property type="entry name" value="ARM-type_fold"/>
</dbReference>
<feature type="active site" description="Proton acceptor" evidence="12">
    <location>
        <position position="292"/>
    </location>
</feature>
<dbReference type="Pfam" id="PF17900">
    <property type="entry name" value="Peptidase_M1_N"/>
    <property type="match status" value="1"/>
</dbReference>
<dbReference type="InterPro" id="IPR045357">
    <property type="entry name" value="Aminopeptidase_N-like_N"/>
</dbReference>
<evidence type="ECO:0000256" key="4">
    <source>
        <dbReference type="ARBA" id="ARBA00022490"/>
    </source>
</evidence>
<dbReference type="InterPro" id="IPR027268">
    <property type="entry name" value="Peptidase_M4/M1_CTD_sf"/>
</dbReference>
<dbReference type="SUPFAM" id="SSF63737">
    <property type="entry name" value="Leukotriene A4 hydrolase N-terminal domain"/>
    <property type="match status" value="1"/>
</dbReference>
<evidence type="ECO:0000256" key="6">
    <source>
        <dbReference type="ARBA" id="ARBA00022670"/>
    </source>
</evidence>
<dbReference type="InterPro" id="IPR049980">
    <property type="entry name" value="LTA4H_cat"/>
</dbReference>
<comment type="similarity">
    <text evidence="3">Belongs to the peptidase M1 family.</text>
</comment>
<feature type="domain" description="Peptidase M1 leukotriene A4 hydrolase/aminopeptidase C-terminal" evidence="15">
    <location>
        <begin position="462"/>
        <end position="606"/>
    </location>
</feature>
<name>A0A1B0CY80_LUTLO</name>
<evidence type="ECO:0000256" key="11">
    <source>
        <dbReference type="ARBA" id="ARBA00023288"/>
    </source>
</evidence>
<dbReference type="InterPro" id="IPR042097">
    <property type="entry name" value="Aminopeptidase_N-like_N_sf"/>
</dbReference>
<reference evidence="16" key="1">
    <citation type="submission" date="2020-05" db="UniProtKB">
        <authorList>
            <consortium name="EnsemblMetazoa"/>
        </authorList>
    </citation>
    <scope>IDENTIFICATION</scope>
    <source>
        <strain evidence="16">Jacobina</strain>
    </source>
</reference>
<dbReference type="EMBL" id="AJWK01035545">
    <property type="status" value="NOT_ANNOTATED_CDS"/>
    <property type="molecule type" value="Genomic_DNA"/>
</dbReference>
<keyword evidence="10" id="KW-0482">Metalloprotease</keyword>
<evidence type="ECO:0000256" key="10">
    <source>
        <dbReference type="ARBA" id="ARBA00023049"/>
    </source>
</evidence>
<evidence type="ECO:0000256" key="5">
    <source>
        <dbReference type="ARBA" id="ARBA00022622"/>
    </source>
</evidence>
<dbReference type="InterPro" id="IPR014782">
    <property type="entry name" value="Peptidase_M1_dom"/>
</dbReference>
<evidence type="ECO:0000256" key="7">
    <source>
        <dbReference type="ARBA" id="ARBA00022723"/>
    </source>
</evidence>
<dbReference type="GO" id="GO:0098552">
    <property type="term" value="C:side of membrane"/>
    <property type="evidence" value="ECO:0007669"/>
    <property type="project" value="UniProtKB-KW"/>
</dbReference>
<dbReference type="VEuPathDB" id="VectorBase:LLONM1_007768"/>
<evidence type="ECO:0000256" key="3">
    <source>
        <dbReference type="ARBA" id="ARBA00010136"/>
    </source>
</evidence>
<proteinExistence type="inferred from homology"/>
<feature type="binding site" evidence="14">
    <location>
        <position position="291"/>
    </location>
    <ligand>
        <name>Zn(2+)</name>
        <dbReference type="ChEBI" id="CHEBI:29105"/>
        <note>catalytic</note>
    </ligand>
</feature>
<comment type="cofactor">
    <cofactor evidence="14">
        <name>Zn(2+)</name>
        <dbReference type="ChEBI" id="CHEBI:29105"/>
    </cofactor>
    <text evidence="14">Binds 1 zinc ion per subunit.</text>
</comment>
<evidence type="ECO:0000256" key="1">
    <source>
        <dbReference type="ARBA" id="ARBA00004496"/>
    </source>
</evidence>
<dbReference type="InterPro" id="IPR001930">
    <property type="entry name" value="Peptidase_M1"/>
</dbReference>
<evidence type="ECO:0000256" key="2">
    <source>
        <dbReference type="ARBA" id="ARBA00004609"/>
    </source>
</evidence>
<evidence type="ECO:0000313" key="17">
    <source>
        <dbReference type="Proteomes" id="UP000092461"/>
    </source>
</evidence>
<keyword evidence="4" id="KW-0963">Cytoplasm</keyword>
<feature type="binding site" evidence="13">
    <location>
        <begin position="562"/>
        <end position="564"/>
    </location>
    <ligand>
        <name>a peptide</name>
        <dbReference type="ChEBI" id="CHEBI:60466"/>
    </ligand>
</feature>
<dbReference type="GO" id="GO:0004177">
    <property type="term" value="F:aminopeptidase activity"/>
    <property type="evidence" value="ECO:0007669"/>
    <property type="project" value="TreeGrafter"/>
</dbReference>
<dbReference type="FunFam" id="1.10.390.10:FF:000003">
    <property type="entry name" value="Leukotriene A(4) hydrolase"/>
    <property type="match status" value="1"/>
</dbReference>
<dbReference type="PRINTS" id="PR00756">
    <property type="entry name" value="ALADIPTASE"/>
</dbReference>
<dbReference type="GO" id="GO:0008270">
    <property type="term" value="F:zinc ion binding"/>
    <property type="evidence" value="ECO:0007669"/>
    <property type="project" value="InterPro"/>
</dbReference>
<dbReference type="Proteomes" id="UP000092461">
    <property type="component" value="Unassembled WGS sequence"/>
</dbReference>
<dbReference type="FunFam" id="2.60.40.1730:FF:000004">
    <property type="entry name" value="Leukotriene A(4) hydrolase"/>
    <property type="match status" value="1"/>
</dbReference>
<dbReference type="Gene3D" id="1.10.390.10">
    <property type="entry name" value="Neutral Protease Domain 2"/>
    <property type="match status" value="1"/>
</dbReference>
<dbReference type="Pfam" id="PF09127">
    <property type="entry name" value="Leuk-A4-hydro_C"/>
    <property type="match status" value="1"/>
</dbReference>
<dbReference type="EnsemblMetazoa" id="LLOJ010079-RA">
    <property type="protein sequence ID" value="LLOJ010079-PA"/>
    <property type="gene ID" value="LLOJ010079"/>
</dbReference>
<keyword evidence="5" id="KW-0325">Glycoprotein</keyword>
<dbReference type="PANTHER" id="PTHR45726:SF3">
    <property type="entry name" value="LEUKOTRIENE A-4 HYDROLASE"/>
    <property type="match status" value="1"/>
</dbReference>
<keyword evidence="5" id="KW-0336">GPI-anchor</keyword>
<evidence type="ECO:0000256" key="9">
    <source>
        <dbReference type="ARBA" id="ARBA00022833"/>
    </source>
</evidence>
<dbReference type="InterPro" id="IPR015211">
    <property type="entry name" value="Peptidase_M1_C"/>
</dbReference>
<dbReference type="AlphaFoldDB" id="A0A1B0CY80"/>
<dbReference type="SUPFAM" id="SSF55486">
    <property type="entry name" value="Metalloproteases ('zincins'), catalytic domain"/>
    <property type="match status" value="1"/>
</dbReference>
<dbReference type="Gene3D" id="3.30.2010.30">
    <property type="match status" value="1"/>
</dbReference>
<keyword evidence="17" id="KW-1185">Reference proteome</keyword>
<evidence type="ECO:0000313" key="16">
    <source>
        <dbReference type="EnsemblMetazoa" id="LLOJ010079-PA"/>
    </source>
</evidence>
<dbReference type="Gene3D" id="1.25.40.320">
    <property type="entry name" value="Peptidase M1, leukotriene A4 hydrolase/aminopeptidase C-terminal domain"/>
    <property type="match status" value="1"/>
</dbReference>
<comment type="subcellular location">
    <subcellularLocation>
        <location evidence="2">Cell membrane</location>
        <topology evidence="2">Lipid-anchor</topology>
        <topology evidence="2">GPI-anchor</topology>
    </subcellularLocation>
    <subcellularLocation>
        <location evidence="1">Cytoplasm</location>
    </subcellularLocation>
</comment>
<dbReference type="InterPro" id="IPR034015">
    <property type="entry name" value="M1_LTA4H"/>
</dbReference>
<feature type="binding site" evidence="13">
    <location>
        <begin position="262"/>
        <end position="267"/>
    </location>
    <ligand>
        <name>a peptide</name>
        <dbReference type="ChEBI" id="CHEBI:60466"/>
    </ligand>
</feature>
<keyword evidence="7 14" id="KW-0479">Metal-binding</keyword>
<dbReference type="Pfam" id="PF01433">
    <property type="entry name" value="Peptidase_M1"/>
    <property type="match status" value="1"/>
</dbReference>
<dbReference type="GO" id="GO:0004301">
    <property type="term" value="F:epoxide hydrolase activity"/>
    <property type="evidence" value="ECO:0007669"/>
    <property type="project" value="TreeGrafter"/>
</dbReference>